<dbReference type="RefSeq" id="WP_088970737.1">
    <property type="nucleotide sequence ID" value="NZ_JBHLYF010000006.1"/>
</dbReference>
<sequence length="170" mass="16430">MLPVALTGPLWWVARWAWRLLTSLALAVVFSTGAVPLSTGSGPSAALGPGPADPASTPLTATPARLWPASGPLGATAAGLPPASGPLGVMPVRATSAGLATTDRPGAALREVATGSDAPRGDVTPAYLPPVTDGSPVGSAPAGPTTEAGSRSVPAGRPVAATGPRAPPVA</sequence>
<proteinExistence type="predicted"/>
<gene>
    <name evidence="2" type="ORF">GA0074704_2597</name>
</gene>
<organism evidence="2 3">
    <name type="scientific">Micromonospora siamensis</name>
    <dbReference type="NCBI Taxonomy" id="299152"/>
    <lineage>
        <taxon>Bacteria</taxon>
        <taxon>Bacillati</taxon>
        <taxon>Actinomycetota</taxon>
        <taxon>Actinomycetes</taxon>
        <taxon>Micromonosporales</taxon>
        <taxon>Micromonosporaceae</taxon>
        <taxon>Micromonospora</taxon>
    </lineage>
</organism>
<name>A0A1C5HYN8_9ACTN</name>
<evidence type="ECO:0000313" key="2">
    <source>
        <dbReference type="EMBL" id="SCG51144.1"/>
    </source>
</evidence>
<protein>
    <submittedName>
        <fullName evidence="2">Uncharacterized protein</fullName>
    </submittedName>
</protein>
<reference evidence="2 3" key="1">
    <citation type="submission" date="2016-06" db="EMBL/GenBank/DDBJ databases">
        <authorList>
            <person name="Kjaerup R.B."/>
            <person name="Dalgaard T.S."/>
            <person name="Juul-Madsen H.R."/>
        </authorList>
    </citation>
    <scope>NUCLEOTIDE SEQUENCE [LARGE SCALE GENOMIC DNA]</scope>
    <source>
        <strain evidence="2 3">DSM 45097</strain>
    </source>
</reference>
<dbReference type="Proteomes" id="UP000198210">
    <property type="component" value="Chromosome I"/>
</dbReference>
<keyword evidence="3" id="KW-1185">Reference proteome</keyword>
<dbReference type="EMBL" id="LT607751">
    <property type="protein sequence ID" value="SCG51144.1"/>
    <property type="molecule type" value="Genomic_DNA"/>
</dbReference>
<dbReference type="AlphaFoldDB" id="A0A1C5HYN8"/>
<accession>A0A1C5HYN8</accession>
<feature type="region of interest" description="Disordered" evidence="1">
    <location>
        <begin position="112"/>
        <end position="170"/>
    </location>
</feature>
<evidence type="ECO:0000256" key="1">
    <source>
        <dbReference type="SAM" id="MobiDB-lite"/>
    </source>
</evidence>
<evidence type="ECO:0000313" key="3">
    <source>
        <dbReference type="Proteomes" id="UP000198210"/>
    </source>
</evidence>